<evidence type="ECO:0008006" key="9">
    <source>
        <dbReference type="Google" id="ProtNLM"/>
    </source>
</evidence>
<dbReference type="InterPro" id="IPR035914">
    <property type="entry name" value="Sperma_CUB_dom_sf"/>
</dbReference>
<dbReference type="KEGG" id="gtt:GUITHDRAFT_111377"/>
<dbReference type="EMBL" id="JH993015">
    <property type="protein sequence ID" value="EKX42705.1"/>
    <property type="molecule type" value="Genomic_DNA"/>
</dbReference>
<proteinExistence type="predicted"/>
<evidence type="ECO:0000313" key="6">
    <source>
        <dbReference type="EMBL" id="EKX42705.1"/>
    </source>
</evidence>
<evidence type="ECO:0000259" key="5">
    <source>
        <dbReference type="PROSITE" id="PS51688"/>
    </source>
</evidence>
<dbReference type="InterPro" id="IPR018247">
    <property type="entry name" value="EF_Hand_1_Ca_BS"/>
</dbReference>
<dbReference type="CDD" id="cd00041">
    <property type="entry name" value="CUB"/>
    <property type="match status" value="1"/>
</dbReference>
<evidence type="ECO:0000256" key="3">
    <source>
        <dbReference type="SAM" id="SignalP"/>
    </source>
</evidence>
<evidence type="ECO:0000259" key="4">
    <source>
        <dbReference type="PROSITE" id="PS50041"/>
    </source>
</evidence>
<evidence type="ECO:0000256" key="2">
    <source>
        <dbReference type="SAM" id="Coils"/>
    </source>
</evidence>
<keyword evidence="2" id="KW-0175">Coiled coil</keyword>
<dbReference type="InterPro" id="IPR016186">
    <property type="entry name" value="C-type_lectin-like/link_sf"/>
</dbReference>
<dbReference type="InterPro" id="IPR030392">
    <property type="entry name" value="S74_ICA"/>
</dbReference>
<dbReference type="InterPro" id="IPR000859">
    <property type="entry name" value="CUB_dom"/>
</dbReference>
<protein>
    <recommendedName>
        <fullName evidence="9">EF-hand domain-containing protein</fullName>
    </recommendedName>
</protein>
<feature type="signal peptide" evidence="3">
    <location>
        <begin position="1"/>
        <end position="27"/>
    </location>
</feature>
<reference evidence="7" key="3">
    <citation type="submission" date="2015-06" db="UniProtKB">
        <authorList>
            <consortium name="EnsemblProtists"/>
        </authorList>
    </citation>
    <scope>IDENTIFICATION</scope>
</reference>
<dbReference type="SUPFAM" id="SSF56436">
    <property type="entry name" value="C-type lectin-like"/>
    <property type="match status" value="1"/>
</dbReference>
<dbReference type="Gene3D" id="3.10.100.10">
    <property type="entry name" value="Mannose-Binding Protein A, subunit A"/>
    <property type="match status" value="1"/>
</dbReference>
<feature type="chain" id="PRO_5008770813" description="EF-hand domain-containing protein" evidence="3">
    <location>
        <begin position="28"/>
        <end position="4526"/>
    </location>
</feature>
<dbReference type="GeneID" id="17299342"/>
<feature type="domain" description="Peptidase S74" evidence="5">
    <location>
        <begin position="4393"/>
        <end position="4485"/>
    </location>
</feature>
<dbReference type="SMART" id="SM00034">
    <property type="entry name" value="CLECT"/>
    <property type="match status" value="1"/>
</dbReference>
<reference evidence="6 8" key="1">
    <citation type="journal article" date="2012" name="Nature">
        <title>Algal genomes reveal evolutionary mosaicism and the fate of nucleomorphs.</title>
        <authorList>
            <consortium name="DOE Joint Genome Institute"/>
            <person name="Curtis B.A."/>
            <person name="Tanifuji G."/>
            <person name="Burki F."/>
            <person name="Gruber A."/>
            <person name="Irimia M."/>
            <person name="Maruyama S."/>
            <person name="Arias M.C."/>
            <person name="Ball S.G."/>
            <person name="Gile G.H."/>
            <person name="Hirakawa Y."/>
            <person name="Hopkins J.F."/>
            <person name="Kuo A."/>
            <person name="Rensing S.A."/>
            <person name="Schmutz J."/>
            <person name="Symeonidi A."/>
            <person name="Elias M."/>
            <person name="Eveleigh R.J."/>
            <person name="Herman E.K."/>
            <person name="Klute M.J."/>
            <person name="Nakayama T."/>
            <person name="Obornik M."/>
            <person name="Reyes-Prieto A."/>
            <person name="Armbrust E.V."/>
            <person name="Aves S.J."/>
            <person name="Beiko R.G."/>
            <person name="Coutinho P."/>
            <person name="Dacks J.B."/>
            <person name="Durnford D.G."/>
            <person name="Fast N.M."/>
            <person name="Green B.R."/>
            <person name="Grisdale C.J."/>
            <person name="Hempel F."/>
            <person name="Henrissat B."/>
            <person name="Hoppner M.P."/>
            <person name="Ishida K."/>
            <person name="Kim E."/>
            <person name="Koreny L."/>
            <person name="Kroth P.G."/>
            <person name="Liu Y."/>
            <person name="Malik S.B."/>
            <person name="Maier U.G."/>
            <person name="McRose D."/>
            <person name="Mock T."/>
            <person name="Neilson J.A."/>
            <person name="Onodera N.T."/>
            <person name="Poole A.M."/>
            <person name="Pritham E.J."/>
            <person name="Richards T.A."/>
            <person name="Rocap G."/>
            <person name="Roy S.W."/>
            <person name="Sarai C."/>
            <person name="Schaack S."/>
            <person name="Shirato S."/>
            <person name="Slamovits C.H."/>
            <person name="Spencer D.F."/>
            <person name="Suzuki S."/>
            <person name="Worden A.Z."/>
            <person name="Zauner S."/>
            <person name="Barry K."/>
            <person name="Bell C."/>
            <person name="Bharti A.K."/>
            <person name="Crow J.A."/>
            <person name="Grimwood J."/>
            <person name="Kramer R."/>
            <person name="Lindquist E."/>
            <person name="Lucas S."/>
            <person name="Salamov A."/>
            <person name="McFadden G.I."/>
            <person name="Lane C.E."/>
            <person name="Keeling P.J."/>
            <person name="Gray M.W."/>
            <person name="Grigoriev I.V."/>
            <person name="Archibald J.M."/>
        </authorList>
    </citation>
    <scope>NUCLEOTIDE SEQUENCE</scope>
    <source>
        <strain evidence="6 8">CCMP2712</strain>
    </source>
</reference>
<keyword evidence="1" id="KW-1015">Disulfide bond</keyword>
<dbReference type="PROSITE" id="PS51688">
    <property type="entry name" value="ICA"/>
    <property type="match status" value="1"/>
</dbReference>
<dbReference type="HOGENOM" id="CLU_223625_0_0_1"/>
<dbReference type="Pfam" id="PF00059">
    <property type="entry name" value="Lectin_C"/>
    <property type="match status" value="1"/>
</dbReference>
<evidence type="ECO:0000313" key="7">
    <source>
        <dbReference type="EnsemblProtists" id="EKX42705"/>
    </source>
</evidence>
<dbReference type="SUPFAM" id="SSF49854">
    <property type="entry name" value="Spermadhesin, CUB domain"/>
    <property type="match status" value="1"/>
</dbReference>
<dbReference type="PANTHER" id="PTHR22801">
    <property type="entry name" value="LITHOSTATHINE"/>
    <property type="match status" value="1"/>
</dbReference>
<feature type="domain" description="C-type lectin" evidence="4">
    <location>
        <begin position="2533"/>
        <end position="2652"/>
    </location>
</feature>
<organism evidence="6">
    <name type="scientific">Guillardia theta (strain CCMP2712)</name>
    <name type="common">Cryptophyte</name>
    <dbReference type="NCBI Taxonomy" id="905079"/>
    <lineage>
        <taxon>Eukaryota</taxon>
        <taxon>Cryptophyceae</taxon>
        <taxon>Pyrenomonadales</taxon>
        <taxon>Geminigeraceae</taxon>
        <taxon>Guillardia</taxon>
    </lineage>
</organism>
<keyword evidence="8" id="KW-1185">Reference proteome</keyword>
<accession>L1J3N8</accession>
<name>L1J3N8_GUITC</name>
<dbReference type="InterPro" id="IPR001304">
    <property type="entry name" value="C-type_lectin-like"/>
</dbReference>
<evidence type="ECO:0000256" key="1">
    <source>
        <dbReference type="ARBA" id="ARBA00023157"/>
    </source>
</evidence>
<dbReference type="RefSeq" id="XP_005829685.1">
    <property type="nucleotide sequence ID" value="XM_005829628.1"/>
</dbReference>
<dbReference type="InterPro" id="IPR016187">
    <property type="entry name" value="CTDL_fold"/>
</dbReference>
<dbReference type="EnsemblProtists" id="EKX42705">
    <property type="protein sequence ID" value="EKX42705"/>
    <property type="gene ID" value="GUITHDRAFT_111377"/>
</dbReference>
<dbReference type="InterPro" id="IPR050801">
    <property type="entry name" value="Ca-Dep_Lectins_ImmuneDev"/>
</dbReference>
<dbReference type="Gene3D" id="2.60.120.290">
    <property type="entry name" value="Spermadhesin, CUB domain"/>
    <property type="match status" value="1"/>
</dbReference>
<dbReference type="PROSITE" id="PS50041">
    <property type="entry name" value="C_TYPE_LECTIN_2"/>
    <property type="match status" value="1"/>
</dbReference>
<evidence type="ECO:0000313" key="8">
    <source>
        <dbReference type="Proteomes" id="UP000011087"/>
    </source>
</evidence>
<sequence length="4526" mass="492696">MGKKKSVQMCFQLALCLLVLMARECAGADGYIELTKDGFRVSDMVTMQKGMAIEGDLVMNGYFQSFNFTAESRNTAWGGFYDGECTPSRKGAIRWSYTIFESCDGISWKPLKHCSRDCGFQLPPPYEISGCQEYNCTEYCCPRADSMDSCHVVSSSLRLSSTDVIVNGSSKCDMLLKTICNPMTNLTCTEVEISPIPFATSKWYTTSIDPAFQQTFIVPEYSAVNISNSSGAARPVQQYTCSTLDYNSSAFDYLKALYNSSGWWKAVPGIPQDTNADSLNFSCFDKVQNAGFAAAPTILKGAIGDGPGNYGVYEKTNKFGPTIQITLFSYVYVSEDPTATIDLTLVNNPLEGWEVGSDIRFTFEVSATISGVVLDQLTAVFATVTTLDKETMKISLTTPYTPDSKASVSTSIGIKGDASLVIPTFCVPFGGGCKPGNYTGTSCAWKISSPKSSYVQLQFLKVELADNVDSVYVYDITGLPVYTDTNYLNGNRSDIAPLAIFSGNMSAAALQSMQSKLISPYGGEFLVVFNSGPTTSAWGFEAVYTLMPRLGKMIDEGIFTNLQFSIAFLEYYNANVTKLISQSAKGRYESLYDTGTGVLGPMTEAEQCFRCCSNLIPTHPVVYQGQGFPVFNIRPNIDQVGRDAVATKMLSAAVDLSEIPDLCRYMGYLPEHYYRTGYISRFPTGSIKVPTAFPLGKRPVWGKYGNTDPSASSQPVREAIGWGLSPVLVGSRSSWLKGWGDTEGDHEGARWWDGDGANGNAEPDWSIVSPPNQVVDEVRFNFDLDHGDVPLYSFVDSQRRLVISNAFALSTRCGQLVNSSCGVSCGVRGTGLNILQCLDNIPLTRCGQPVVDMCNNDCKMLGEQRCNDTAVGLGSVRIGSQHRIPSGYFQFGVGRPDNLHKDNMFLSFQSLSDTGATLELLQLINDPFDVSNHMMLNVYQLQQILPSNVHLILNRIFDNIPAMKCSLIPPNCGQTTSAKGYFSSYQLQNQSWPFCPLYNTFNDPICKPNANPTAITVSDLFKFYDRNSSGYLERPEILSLSADLESRRQLVKEEIWSRATRAQRDLVRFQPLRSAAGDIFGLELDSPSCPFPDFCLETFNTNTMRVSSSLELLGEYIQIGQSRYGNISNCSNISSTEFCYWDVRPEPLSRVFIDGQINGACPVQMSANHDSFSTSLCVERTDNENKTLLLPDTNGIVVLTSNLDVVPFVPGLRGNRTLFFTGDMYQGNMLWKYDKFVNQDPRPPAPRIDCANVPCSTFRPMTTFSISSTTLVWTLIDRDVYMSLKDVYLPSLPSFKKYVCLTVLCDIQNVINDMQTKWSLTLRRDAAKQQVTVSGSAIAAINGIYTYVNESLYTNTLANGRQIFLMRLPARDLQGGVPAASRGEFGGTCVDLEKKFALDFNILNRRKEGQCMDLKVSVMNSIPYCGPGCTLNGVTDAASYGLNETNVCCDCGGGSTPAHVYDFLRVYYMEGNWDPVYNGSSGAWGQWQTLSTVRKTLFNLVEPQPSCCTSGVAANPMACSGCSLDSYTTMLDYLTLHSNAEINVLNMATQQTTSGGQFPVTGVESCYLCCHLPAAAEVKPKSAAGVNVASSMCEWVEVSGLYVQKNLEGFYQQMYPLGDLDPGSQGRPVYRHSSGRFYLFFLARACTHLNKALCPAQQPAWVVADTLGTDSARLIAYQVTDGPGQVTTEWQEFDGSLYAQRNFTLESPITVQCTQGNVGQQSERPMPLWSEPVHERLLNYTTGVGFVDPSEHHKLTLPDTLGTVVATGASELITRLGTLVSPIVSQASAQDLTRVQFGVEWQYVNATERTNTLSGRYVMDMAYCYFNRSVSLTAKSSKTVDVCDPRTAFALPLADRFLYDCQHLFSLAGLDNSSVIILQSDCDNCLFWFPIKEVLVGSFCKDSLGRITNITCEVGVSKCDCVDAYEPFDEVEYANRLPNNRSKIVLSENVSIEYEVVKVWEGETFSVTASYRSNSTYKLCPASPLAQSTFSFGFARIETQVEAKVAVGTITLDEAVASLNQQLDLQLGNRTVLIRFSLDRPGLGWRTHEAGNPIPIPDLLDRQRNQTALLPGGEAYDGYGRCGDLDSASSYDPGKFFCPSTSRVVQLQTAVFNASGRRFASDLVAVKWHSSAQSSLPASDIPVTKLLNFYSIEQYGLSGSEITFPLAQAANTSNSVKGSTADERGQPLMNNTVHVPSSADGVVLSTGNLVDINNLTSSMTSFAVNALKEASAAKAVQLHDWLDFGQSVSGYSYIGRTSRIFNPISYPGPGRELVTAAEQVHPYLADFDLQALHAALKDDVVDGVMKSMGTLVEKPPWTAARAQMLQLFSSKISATFAGYATSAFFSRLEEYAAGGGAVTGIDFFGLNSKAVRLGQSRFSSGVRLVPDSPEGVGKLALNLSSLPSSSSQVSKRTILNFEQFQKHRPGLDKFTGSSWFGSKQYRQDQGRFANISFLKVPAVQGSIVTTGNLEDISASSGAITSVHVSNDVVFHDTVRLGDNFFLGDQLHMLIAQTSVCDGVLMPATSLAVGEGIGRGTCFKSFKGAVSWESAQQSCREWGGFLAVFADPQTQSFARSRLNLQGSNWVGLSSRDYPTVWVWRGQGIPDVYLSSSQISTSLLMDATVSFSRRCGAMDSNSNWNAFDCSSSLPYVCQRPDMPLAAMSYSKGYETCGNSFHAEGCGNSATHLGFQIKGLVDPNISLIEFPVVNSGVVITTGNLQDLTFLDLDYLYLNASANLMGQVTLGSNITHYNKPFPITPISFQGYLIGDFVFKNSMADSYSTIIFEPPDGPRTIVFPDESGTVITTGNLEDIDNNVGLRGQDPIIVHHTLIDYTTTLQGVEVPNPWLIVDFAAAGSRESLSLGLVPVPLPPGSSKGSTTVDSSSPRGIWYLVDLGPDGKFRDGDDIAYYMENTTNLGGGRRPLTGWTVPCSPFDTITIGVCAPTDWVDSSYDFLHWEEYHVDLVGASPRPRIVPAGTSVCPSASNDQAFIAGETLRYATPTQPLTTWDDSLYEPSFRNCSYVISGAGSAEVNGRYVYAGKNDNVARFRKEGSNIYLFRWGSMNQRITFPDATGIVITTGNPNDLVFTKISLLSLDLDADNYVGSLVSPLTDSGFTVISFDKYESVIVGKMQFANRACQGSTCYPFPTTALHIIPPTVKDLTTIGTADWIPELCRGKGVQEQLEKCNYCTAGDECAYKRELLFPDASGTVITTGNMQNLPAVAIPYNALSVGANAAMEGDVTLGNPTPELVTPGLLFKAPEYLRESRTVTCDGFEHHDERCVRGSGHLDVNEDGIKRNAVMMYTSMAGETGLTFKPAFDVASKVQYQGGTKFAAPDMEGIDAALEFFLTQGSQRLKIPVQDSSSYVLNKDFTSTHNVLLHSLRPSRRDMYLGAQDIVTVPQGWLMQLDVLLANRTYCFLQGALCSSSSSCDSPMLQSPCSSELYRYDILLVANTTSDKCLLAGVKSDSKIDMLQNLTSLVTSASSIPLVVTRKSVRQLELFGSSWILSSICREDGQSASPMFGSSSLQGTVRFSARSPLVSPAAGQYALPEVIAWVNNRTNDFAGSFGAEVKFNLREPGKYEDGELAARPFVEVMGMFDSSVQSLQNSLTLRSNSNFMRLLGFDADSVALVPPSPSSCQFDDQGCSSYLRSKSCNVYDTCRFPFITRSTQALNVSSLPLEDSVLAFVQTVTPERCFSILQEQSINITGSQGIHDRQELRRWLIERGAFLPTLRRGDAYETPVPSNLPQELSNVSDCSLSTHVTIPAGSFLAFDYSSRPISPSLLRIAPCSPSSSIVQWVLEGSNSGPHEGFQPVNLLVNQQMDSWGGAYVSNKVDTVSTQTYKWLRIVPTPMQEACYAEVEVHEGEVMVDMARQTCGRRSFFINSSSLVDPNNNLTAFVLKCASYNLFPRIDRMEDVVLGYDSGVVLTTGNFEDVTSDAGAMTSLSVKYDVEISGDFSVGTGAGARGSGDMDSSNPSMVFNSLIKDSLSFKFSSAEQTRTTVQVDQGIGDAVFLLEDISGTILTADRMSNLNDLNVLTQGTVAGMLSTLGDVQFGDVNAASSISLLSPISGREAMKFSGKSHASGTKTILSPSSLSLPSSLLVLPDASGSLLTAGNFPSTIYNVTFEGRLEAAGGILFEQSVKLGDVARPLGLNFDNSYVKVPQGLQFRSSTSKEGRTILHVEEPSKLQTLLLPDASGTILTTREVSQIPFDRLRVLEGIDVTGAARLEGERISIGSSTVATSLELNSNILGKFPLSFDCGMNLNGEQQPCLTFEMPTSSSSSTITFPDSSGVVITSGNLPNPLVTDSSFSLHTDSLVASSSSSIFIGLDAGNPVHPGSFLFVDSLPAGQELRTDGENQFKVIARGGVSLVTGYSPTGREIGAQLLPGSGSWSSLSDGSMKERVERVEGRRIAEKLVGVNISEWSYIGQSQRHVGPMAQDIARAFGLGADESRIDGMDADGLVLAAVTGTGAVMEESSRKVEQLKEKLLEIEERMTTQTKRLEKQRSILEEQQRRLERIVMKLSAAPVS</sequence>
<dbReference type="OrthoDB" id="418245at2759"/>
<keyword evidence="3" id="KW-0732">Signal</keyword>
<gene>
    <name evidence="6" type="ORF">GUITHDRAFT_111377</name>
</gene>
<dbReference type="CDD" id="cd00037">
    <property type="entry name" value="CLECT"/>
    <property type="match status" value="1"/>
</dbReference>
<feature type="coiled-coil region" evidence="2">
    <location>
        <begin position="4471"/>
        <end position="4519"/>
    </location>
</feature>
<dbReference type="PaxDb" id="55529-EKX42705"/>
<dbReference type="Proteomes" id="UP000011087">
    <property type="component" value="Unassembled WGS sequence"/>
</dbReference>
<dbReference type="PANTHER" id="PTHR22801:SF63">
    <property type="entry name" value="C-TYPE LECTIN DOMAIN-CONTAINING PROTEIN"/>
    <property type="match status" value="1"/>
</dbReference>
<dbReference type="PROSITE" id="PS00018">
    <property type="entry name" value="EF_HAND_1"/>
    <property type="match status" value="1"/>
</dbReference>
<reference evidence="8" key="2">
    <citation type="submission" date="2012-11" db="EMBL/GenBank/DDBJ databases">
        <authorList>
            <person name="Kuo A."/>
            <person name="Curtis B.A."/>
            <person name="Tanifuji G."/>
            <person name="Burki F."/>
            <person name="Gruber A."/>
            <person name="Irimia M."/>
            <person name="Maruyama S."/>
            <person name="Arias M.C."/>
            <person name="Ball S.G."/>
            <person name="Gile G.H."/>
            <person name="Hirakawa Y."/>
            <person name="Hopkins J.F."/>
            <person name="Rensing S.A."/>
            <person name="Schmutz J."/>
            <person name="Symeonidi A."/>
            <person name="Elias M."/>
            <person name="Eveleigh R.J."/>
            <person name="Herman E.K."/>
            <person name="Klute M.J."/>
            <person name="Nakayama T."/>
            <person name="Obornik M."/>
            <person name="Reyes-Prieto A."/>
            <person name="Armbrust E.V."/>
            <person name="Aves S.J."/>
            <person name="Beiko R.G."/>
            <person name="Coutinho P."/>
            <person name="Dacks J.B."/>
            <person name="Durnford D.G."/>
            <person name="Fast N.M."/>
            <person name="Green B.R."/>
            <person name="Grisdale C."/>
            <person name="Hempe F."/>
            <person name="Henrissat B."/>
            <person name="Hoppner M.P."/>
            <person name="Ishida K.-I."/>
            <person name="Kim E."/>
            <person name="Koreny L."/>
            <person name="Kroth P.G."/>
            <person name="Liu Y."/>
            <person name="Malik S.-B."/>
            <person name="Maier U.G."/>
            <person name="McRose D."/>
            <person name="Mock T."/>
            <person name="Neilson J.A."/>
            <person name="Onodera N.T."/>
            <person name="Poole A.M."/>
            <person name="Pritham E.J."/>
            <person name="Richards T.A."/>
            <person name="Rocap G."/>
            <person name="Roy S.W."/>
            <person name="Sarai C."/>
            <person name="Schaack S."/>
            <person name="Shirato S."/>
            <person name="Slamovits C.H."/>
            <person name="Spencer D.F."/>
            <person name="Suzuki S."/>
            <person name="Worden A.Z."/>
            <person name="Zauner S."/>
            <person name="Barry K."/>
            <person name="Bell C."/>
            <person name="Bharti A.K."/>
            <person name="Crow J.A."/>
            <person name="Grimwood J."/>
            <person name="Kramer R."/>
            <person name="Lindquist E."/>
            <person name="Lucas S."/>
            <person name="Salamov A."/>
            <person name="McFadden G.I."/>
            <person name="Lane C.E."/>
            <person name="Keeling P.J."/>
            <person name="Gray M.W."/>
            <person name="Grigoriev I.V."/>
            <person name="Archibald J.M."/>
        </authorList>
    </citation>
    <scope>NUCLEOTIDE SEQUENCE</scope>
    <source>
        <strain evidence="8">CCMP2712</strain>
    </source>
</reference>